<organism evidence="2 3">
    <name type="scientific">Mycena citricolor</name>
    <dbReference type="NCBI Taxonomy" id="2018698"/>
    <lineage>
        <taxon>Eukaryota</taxon>
        <taxon>Fungi</taxon>
        <taxon>Dikarya</taxon>
        <taxon>Basidiomycota</taxon>
        <taxon>Agaricomycotina</taxon>
        <taxon>Agaricomycetes</taxon>
        <taxon>Agaricomycetidae</taxon>
        <taxon>Agaricales</taxon>
        <taxon>Marasmiineae</taxon>
        <taxon>Mycenaceae</taxon>
        <taxon>Mycena</taxon>
    </lineage>
</organism>
<proteinExistence type="predicted"/>
<evidence type="ECO:0000313" key="3">
    <source>
        <dbReference type="Proteomes" id="UP001295794"/>
    </source>
</evidence>
<feature type="region of interest" description="Disordered" evidence="1">
    <location>
        <begin position="44"/>
        <end position="63"/>
    </location>
</feature>
<sequence>MRYLLRLSHGHIFNLSSPGLEVIRSRPPFDETKFDAHVQKRPVPTHDRHAHHVHHDQHDQQEQISDFVKLQCTSPNESIGHFSARSLHLLLGENFSRRRRFPHEDP</sequence>
<dbReference type="AlphaFoldDB" id="A0AAD2GUU0"/>
<accession>A0AAD2GUU0</accession>
<reference evidence="2" key="1">
    <citation type="submission" date="2023-11" db="EMBL/GenBank/DDBJ databases">
        <authorList>
            <person name="De Vega J J."/>
            <person name="De Vega J J."/>
        </authorList>
    </citation>
    <scope>NUCLEOTIDE SEQUENCE</scope>
</reference>
<evidence type="ECO:0000256" key="1">
    <source>
        <dbReference type="SAM" id="MobiDB-lite"/>
    </source>
</evidence>
<dbReference type="EMBL" id="CAVNYO010000028">
    <property type="protein sequence ID" value="CAK5262893.1"/>
    <property type="molecule type" value="Genomic_DNA"/>
</dbReference>
<keyword evidence="3" id="KW-1185">Reference proteome</keyword>
<dbReference type="Proteomes" id="UP001295794">
    <property type="component" value="Unassembled WGS sequence"/>
</dbReference>
<name>A0AAD2GUU0_9AGAR</name>
<comment type="caution">
    <text evidence="2">The sequence shown here is derived from an EMBL/GenBank/DDBJ whole genome shotgun (WGS) entry which is preliminary data.</text>
</comment>
<feature type="non-terminal residue" evidence="2">
    <location>
        <position position="106"/>
    </location>
</feature>
<gene>
    <name evidence="2" type="ORF">MYCIT1_LOCUS1952</name>
</gene>
<evidence type="ECO:0000313" key="2">
    <source>
        <dbReference type="EMBL" id="CAK5262893.1"/>
    </source>
</evidence>
<protein>
    <submittedName>
        <fullName evidence="2">Uncharacterized protein</fullName>
    </submittedName>
</protein>